<dbReference type="Pfam" id="PF00011">
    <property type="entry name" value="HSP20"/>
    <property type="match status" value="1"/>
</dbReference>
<reference evidence="5" key="1">
    <citation type="submission" date="2016-10" db="EMBL/GenBank/DDBJ databases">
        <authorList>
            <person name="Varghese N."/>
            <person name="Submissions S."/>
        </authorList>
    </citation>
    <scope>NUCLEOTIDE SEQUENCE [LARGE SCALE GENOMIC DNA]</scope>
    <source>
        <strain evidence="5">CGMCC 1.11014</strain>
    </source>
</reference>
<evidence type="ECO:0000256" key="1">
    <source>
        <dbReference type="PROSITE-ProRule" id="PRU00285"/>
    </source>
</evidence>
<accession>A0A1I7HF73</accession>
<dbReference type="AlphaFoldDB" id="A0A1I7HF73"/>
<dbReference type="PROSITE" id="PS01031">
    <property type="entry name" value="SHSP"/>
    <property type="match status" value="1"/>
</dbReference>
<dbReference type="EMBL" id="FPBO01000005">
    <property type="protein sequence ID" value="SFU59106.1"/>
    <property type="molecule type" value="Genomic_DNA"/>
</dbReference>
<dbReference type="OrthoDB" id="9808910at2"/>
<dbReference type="CDD" id="cd06464">
    <property type="entry name" value="ACD_sHsps-like"/>
    <property type="match status" value="1"/>
</dbReference>
<dbReference type="SUPFAM" id="SSF49764">
    <property type="entry name" value="HSP20-like chaperones"/>
    <property type="match status" value="1"/>
</dbReference>
<feature type="domain" description="SHSP" evidence="3">
    <location>
        <begin position="37"/>
        <end position="148"/>
    </location>
</feature>
<sequence>MAHHLTPFESFSDLARLDPFRGMDEFFREMRHPAARDTGAHSLIRLDVEEDDKAYTVKAEMPGLKKEDIKVDIDGNRVVIAAETRREHEQKQGNTVVRSERYVGQLYRSFALDQPVDENGAQASYRDGVLELTLPKLPNKSARKLTIN</sequence>
<dbReference type="STRING" id="1035707.SAMN05216552_1005212"/>
<evidence type="ECO:0000256" key="2">
    <source>
        <dbReference type="RuleBase" id="RU003616"/>
    </source>
</evidence>
<dbReference type="InterPro" id="IPR031107">
    <property type="entry name" value="Small_HSP"/>
</dbReference>
<dbReference type="Proteomes" id="UP000199391">
    <property type="component" value="Unassembled WGS sequence"/>
</dbReference>
<dbReference type="InterPro" id="IPR008978">
    <property type="entry name" value="HSP20-like_chaperone"/>
</dbReference>
<dbReference type="RefSeq" id="WP_093554987.1">
    <property type="nucleotide sequence ID" value="NZ_FPBO01000005.1"/>
</dbReference>
<gene>
    <name evidence="4" type="ORF">SAMN05216552_1005212</name>
</gene>
<comment type="similarity">
    <text evidence="1 2">Belongs to the small heat shock protein (HSP20) family.</text>
</comment>
<name>A0A1I7HF73_9BURK</name>
<keyword evidence="5" id="KW-1185">Reference proteome</keyword>
<dbReference type="InterPro" id="IPR002068">
    <property type="entry name" value="A-crystallin/Hsp20_dom"/>
</dbReference>
<dbReference type="Gene3D" id="2.60.40.790">
    <property type="match status" value="1"/>
</dbReference>
<organism evidence="4 5">
    <name type="scientific">Pseudoduganella namucuonensis</name>
    <dbReference type="NCBI Taxonomy" id="1035707"/>
    <lineage>
        <taxon>Bacteria</taxon>
        <taxon>Pseudomonadati</taxon>
        <taxon>Pseudomonadota</taxon>
        <taxon>Betaproteobacteria</taxon>
        <taxon>Burkholderiales</taxon>
        <taxon>Oxalobacteraceae</taxon>
        <taxon>Telluria group</taxon>
        <taxon>Pseudoduganella</taxon>
    </lineage>
</organism>
<proteinExistence type="inferred from homology"/>
<evidence type="ECO:0000259" key="3">
    <source>
        <dbReference type="PROSITE" id="PS01031"/>
    </source>
</evidence>
<evidence type="ECO:0000313" key="4">
    <source>
        <dbReference type="EMBL" id="SFU59106.1"/>
    </source>
</evidence>
<evidence type="ECO:0000313" key="5">
    <source>
        <dbReference type="Proteomes" id="UP000199391"/>
    </source>
</evidence>
<dbReference type="PANTHER" id="PTHR11527">
    <property type="entry name" value="HEAT-SHOCK PROTEIN 20 FAMILY MEMBER"/>
    <property type="match status" value="1"/>
</dbReference>
<protein>
    <submittedName>
        <fullName evidence="4">HSP20 family protein</fullName>
    </submittedName>
</protein>